<dbReference type="RefSeq" id="WP_013703504.1">
    <property type="nucleotide sequence ID" value="NC_015387.1"/>
</dbReference>
<evidence type="ECO:0000256" key="3">
    <source>
        <dbReference type="ARBA" id="ARBA00022764"/>
    </source>
</evidence>
<dbReference type="NCBIfam" id="TIGR02532">
    <property type="entry name" value="IV_pilin_GFxxxE"/>
    <property type="match status" value="1"/>
</dbReference>
<dbReference type="OrthoDB" id="25886at2"/>
<feature type="transmembrane region" description="Helical" evidence="5">
    <location>
        <begin position="12"/>
        <end position="33"/>
    </location>
</feature>
<evidence type="ECO:0000256" key="4">
    <source>
        <dbReference type="ARBA" id="ARBA00023237"/>
    </source>
</evidence>
<evidence type="ECO:0000313" key="7">
    <source>
        <dbReference type="Proteomes" id="UP000007030"/>
    </source>
</evidence>
<name>F2NL49_MARHT</name>
<keyword evidence="3" id="KW-0574">Periplasm</keyword>
<dbReference type="eggNOG" id="COG2165">
    <property type="taxonomic scope" value="Bacteria"/>
</dbReference>
<evidence type="ECO:0000256" key="1">
    <source>
        <dbReference type="ARBA" id="ARBA00004203"/>
    </source>
</evidence>
<sequence length="148" mass="16179">MRNLKQQGFTLIEFLIVATILGVALSIAAFEGWRMLRGQEQRAAVSSVQQLFWQGATAAASRGARLELVRVGRVLEVRAEADGRVLRRFELPDGVTTNLPEGRLAVFTPPGRVNLAASFPNPFTVRAGGRTYRFTVSLIGEVKAEVVP</sequence>
<dbReference type="PROSITE" id="PS00409">
    <property type="entry name" value="PROKAR_NTER_METHYL"/>
    <property type="match status" value="1"/>
</dbReference>
<dbReference type="InterPro" id="IPR012902">
    <property type="entry name" value="N_methyl_site"/>
</dbReference>
<evidence type="ECO:0008006" key="8">
    <source>
        <dbReference type="Google" id="ProtNLM"/>
    </source>
</evidence>
<evidence type="ECO:0000313" key="6">
    <source>
        <dbReference type="EMBL" id="AEB11452.1"/>
    </source>
</evidence>
<dbReference type="EMBL" id="CP002630">
    <property type="protein sequence ID" value="AEB11452.1"/>
    <property type="molecule type" value="Genomic_DNA"/>
</dbReference>
<evidence type="ECO:0000256" key="2">
    <source>
        <dbReference type="ARBA" id="ARBA00004418"/>
    </source>
</evidence>
<evidence type="ECO:0000256" key="5">
    <source>
        <dbReference type="SAM" id="Phobius"/>
    </source>
</evidence>
<organism evidence="6 7">
    <name type="scientific">Marinithermus hydrothermalis (strain DSM 14884 / JCM 11576 / T1)</name>
    <dbReference type="NCBI Taxonomy" id="869210"/>
    <lineage>
        <taxon>Bacteria</taxon>
        <taxon>Thermotogati</taxon>
        <taxon>Deinococcota</taxon>
        <taxon>Deinococci</taxon>
        <taxon>Thermales</taxon>
        <taxon>Thermaceae</taxon>
        <taxon>Marinithermus</taxon>
    </lineage>
</organism>
<dbReference type="Proteomes" id="UP000007030">
    <property type="component" value="Chromosome"/>
</dbReference>
<dbReference type="InterPro" id="IPR045584">
    <property type="entry name" value="Pilin-like"/>
</dbReference>
<keyword evidence="5" id="KW-1133">Transmembrane helix</keyword>
<dbReference type="GO" id="GO:0009279">
    <property type="term" value="C:cell outer membrane"/>
    <property type="evidence" value="ECO:0007669"/>
    <property type="project" value="UniProtKB-SubCell"/>
</dbReference>
<dbReference type="HOGENOM" id="CLU_147339_0_0_0"/>
<gene>
    <name evidence="6" type="ordered locus">Marky_0702</name>
</gene>
<keyword evidence="7" id="KW-1185">Reference proteome</keyword>
<comment type="subcellular location">
    <subcellularLocation>
        <location evidence="1">Cell outer membrane</location>
        <topology evidence="1">Single-pass membrane protein</topology>
    </subcellularLocation>
    <subcellularLocation>
        <location evidence="2">Periplasm</location>
    </subcellularLocation>
</comment>
<proteinExistence type="predicted"/>
<reference evidence="6 7" key="1">
    <citation type="journal article" date="2012" name="Stand. Genomic Sci.">
        <title>Complete genome sequence of the aerobic, heterotroph Marinithermus hydrothermalis type strain (T1(T)) from a deep-sea hydrothermal vent chimney.</title>
        <authorList>
            <person name="Copeland A."/>
            <person name="Gu W."/>
            <person name="Yasawong M."/>
            <person name="Lapidus A."/>
            <person name="Lucas S."/>
            <person name="Deshpande S."/>
            <person name="Pagani I."/>
            <person name="Tapia R."/>
            <person name="Cheng J.F."/>
            <person name="Goodwin L.A."/>
            <person name="Pitluck S."/>
            <person name="Liolios K."/>
            <person name="Ivanova N."/>
            <person name="Mavromatis K."/>
            <person name="Mikhailova N."/>
            <person name="Pati A."/>
            <person name="Chen A."/>
            <person name="Palaniappan K."/>
            <person name="Land M."/>
            <person name="Pan C."/>
            <person name="Brambilla E.M."/>
            <person name="Rohde M."/>
            <person name="Tindall B.J."/>
            <person name="Sikorski J."/>
            <person name="Goker M."/>
            <person name="Detter J.C."/>
            <person name="Bristow J."/>
            <person name="Eisen J.A."/>
            <person name="Markowitz V."/>
            <person name="Hugenholtz P."/>
            <person name="Kyrpides N.C."/>
            <person name="Klenk H.P."/>
            <person name="Woyke T."/>
        </authorList>
    </citation>
    <scope>NUCLEOTIDE SEQUENCE [LARGE SCALE GENOMIC DNA]</scope>
    <source>
        <strain evidence="7">DSM 14884 / JCM 11576 / T1</strain>
    </source>
</reference>
<dbReference type="KEGG" id="mhd:Marky_0702"/>
<dbReference type="STRING" id="869210.Marky_0702"/>
<dbReference type="Pfam" id="PF07963">
    <property type="entry name" value="N_methyl"/>
    <property type="match status" value="1"/>
</dbReference>
<keyword evidence="5" id="KW-0812">Transmembrane</keyword>
<dbReference type="AlphaFoldDB" id="F2NL49"/>
<dbReference type="GO" id="GO:0042597">
    <property type="term" value="C:periplasmic space"/>
    <property type="evidence" value="ECO:0007669"/>
    <property type="project" value="UniProtKB-SubCell"/>
</dbReference>
<keyword evidence="4" id="KW-0998">Cell outer membrane</keyword>
<protein>
    <recommendedName>
        <fullName evidence="8">Prepilin-type N-terminal cleavage/methylation domain-containing protein</fullName>
    </recommendedName>
</protein>
<dbReference type="SUPFAM" id="SSF54523">
    <property type="entry name" value="Pili subunits"/>
    <property type="match status" value="1"/>
</dbReference>
<accession>F2NL49</accession>
<keyword evidence="5" id="KW-0472">Membrane</keyword>